<dbReference type="Pfam" id="PF14432">
    <property type="entry name" value="DYW_deaminase"/>
    <property type="match status" value="1"/>
</dbReference>
<gene>
    <name evidence="3" type="ORF">SASPL_135227</name>
</gene>
<reference evidence="3" key="1">
    <citation type="submission" date="2018-01" db="EMBL/GenBank/DDBJ databases">
        <authorList>
            <person name="Mao J.F."/>
        </authorList>
    </citation>
    <scope>NUCLEOTIDE SEQUENCE</scope>
    <source>
        <strain evidence="3">Huo1</strain>
        <tissue evidence="3">Leaf</tissue>
    </source>
</reference>
<dbReference type="InterPro" id="IPR046960">
    <property type="entry name" value="PPR_At4g14850-like_plant"/>
</dbReference>
<dbReference type="EMBL" id="PNBA02000013">
    <property type="protein sequence ID" value="KAG6403012.1"/>
    <property type="molecule type" value="Genomic_DNA"/>
</dbReference>
<dbReference type="InterPro" id="IPR032867">
    <property type="entry name" value="DYW_dom"/>
</dbReference>
<comment type="caution">
    <text evidence="3">The sequence shown here is derived from an EMBL/GenBank/DDBJ whole genome shotgun (WGS) entry which is preliminary data.</text>
</comment>
<proteinExistence type="inferred from homology"/>
<reference evidence="3" key="2">
    <citation type="submission" date="2020-08" db="EMBL/GenBank/DDBJ databases">
        <title>Plant Genome Project.</title>
        <authorList>
            <person name="Zhang R.-G."/>
        </authorList>
    </citation>
    <scope>NUCLEOTIDE SEQUENCE</scope>
    <source>
        <strain evidence="3">Huo1</strain>
        <tissue evidence="3">Leaf</tissue>
    </source>
</reference>
<feature type="domain" description="DYW" evidence="2">
    <location>
        <begin position="64"/>
        <end position="152"/>
    </location>
</feature>
<dbReference type="Gene3D" id="1.25.40.10">
    <property type="entry name" value="Tetratricopeptide repeat domain"/>
    <property type="match status" value="1"/>
</dbReference>
<organism evidence="3">
    <name type="scientific">Salvia splendens</name>
    <name type="common">Scarlet sage</name>
    <dbReference type="NCBI Taxonomy" id="180675"/>
    <lineage>
        <taxon>Eukaryota</taxon>
        <taxon>Viridiplantae</taxon>
        <taxon>Streptophyta</taxon>
        <taxon>Embryophyta</taxon>
        <taxon>Tracheophyta</taxon>
        <taxon>Spermatophyta</taxon>
        <taxon>Magnoliopsida</taxon>
        <taxon>eudicotyledons</taxon>
        <taxon>Gunneridae</taxon>
        <taxon>Pentapetalae</taxon>
        <taxon>asterids</taxon>
        <taxon>lamiids</taxon>
        <taxon>Lamiales</taxon>
        <taxon>Lamiaceae</taxon>
        <taxon>Nepetoideae</taxon>
        <taxon>Mentheae</taxon>
        <taxon>Salviinae</taxon>
        <taxon>Salvia</taxon>
        <taxon>Salvia subgen. Calosphace</taxon>
        <taxon>core Calosphace</taxon>
    </lineage>
</organism>
<dbReference type="GO" id="GO:0003723">
    <property type="term" value="F:RNA binding"/>
    <property type="evidence" value="ECO:0007669"/>
    <property type="project" value="InterPro"/>
</dbReference>
<name>A0A8X8WY94_SALSN</name>
<evidence type="ECO:0000256" key="1">
    <source>
        <dbReference type="ARBA" id="ARBA00006643"/>
    </source>
</evidence>
<evidence type="ECO:0000313" key="3">
    <source>
        <dbReference type="EMBL" id="KAG6403012.1"/>
    </source>
</evidence>
<evidence type="ECO:0000259" key="2">
    <source>
        <dbReference type="Pfam" id="PF14432"/>
    </source>
</evidence>
<dbReference type="PANTHER" id="PTHR47926">
    <property type="entry name" value="PENTATRICOPEPTIDE REPEAT-CONTAINING PROTEIN"/>
    <property type="match status" value="1"/>
</dbReference>
<dbReference type="AlphaFoldDB" id="A0A8X8WY94"/>
<dbReference type="Proteomes" id="UP000298416">
    <property type="component" value="Unassembled WGS sequence"/>
</dbReference>
<protein>
    <recommendedName>
        <fullName evidence="2">DYW domain-containing protein</fullName>
    </recommendedName>
</protein>
<sequence>MRYQYGLEPWPQHYACLVDLLGRANRLQEALEIVEAMEMGPTAAVWCALLSACRIHSNMEVIKQTSYVLHDVEEVEKVRMLHGHSKRLALAYGLLTTPHRTPLRITKNLRVCGDCHTFTKLVSKHFQREIVVRDANRFHHFKDGSCSCKDFW</sequence>
<dbReference type="InterPro" id="IPR011990">
    <property type="entry name" value="TPR-like_helical_dom_sf"/>
</dbReference>
<dbReference type="PANTHER" id="PTHR47926:SF377">
    <property type="entry name" value="OS04G0469400 PROTEIN"/>
    <property type="match status" value="1"/>
</dbReference>
<accession>A0A8X8WY94</accession>
<dbReference type="GO" id="GO:0008270">
    <property type="term" value="F:zinc ion binding"/>
    <property type="evidence" value="ECO:0007669"/>
    <property type="project" value="InterPro"/>
</dbReference>
<dbReference type="GO" id="GO:0009451">
    <property type="term" value="P:RNA modification"/>
    <property type="evidence" value="ECO:0007669"/>
    <property type="project" value="InterPro"/>
</dbReference>
<evidence type="ECO:0000313" key="4">
    <source>
        <dbReference type="Proteomes" id="UP000298416"/>
    </source>
</evidence>
<keyword evidence="4" id="KW-1185">Reference proteome</keyword>
<comment type="similarity">
    <text evidence="1">Belongs to the PPR family. PCMP-H subfamily.</text>
</comment>